<dbReference type="EMBL" id="WXYQ01000015">
    <property type="protein sequence ID" value="NBG97086.1"/>
    <property type="molecule type" value="Genomic_DNA"/>
</dbReference>
<feature type="region of interest" description="Disordered" evidence="1">
    <location>
        <begin position="1"/>
        <end position="60"/>
    </location>
</feature>
<reference evidence="2 3" key="1">
    <citation type="journal article" date="2016" name="Int. J. Syst. Evol. Microbiol.">
        <title>Pyruvatibacter mobilis gen. nov., sp. nov., a marine bacterium from the culture broth of Picochlorum sp. 122.</title>
        <authorList>
            <person name="Wang G."/>
            <person name="Tang M."/>
            <person name="Wu H."/>
            <person name="Dai S."/>
            <person name="Li T."/>
            <person name="Chen C."/>
            <person name="He H."/>
            <person name="Fan J."/>
            <person name="Xiang W."/>
            <person name="Li X."/>
        </authorList>
    </citation>
    <scope>NUCLEOTIDE SEQUENCE [LARGE SCALE GENOMIC DNA]</scope>
    <source>
        <strain evidence="2 3">GYP-11</strain>
    </source>
</reference>
<dbReference type="OrthoDB" id="9862159at2"/>
<dbReference type="GeneID" id="300653899"/>
<feature type="compositionally biased region" description="Basic and acidic residues" evidence="1">
    <location>
        <begin position="40"/>
        <end position="60"/>
    </location>
</feature>
<comment type="caution">
    <text evidence="2">The sequence shown here is derived from an EMBL/GenBank/DDBJ whole genome shotgun (WGS) entry which is preliminary data.</text>
</comment>
<evidence type="ECO:0000313" key="2">
    <source>
        <dbReference type="EMBL" id="NBG97086.1"/>
    </source>
</evidence>
<organism evidence="2 3">
    <name type="scientific">Pyruvatibacter mobilis</name>
    <dbReference type="NCBI Taxonomy" id="1712261"/>
    <lineage>
        <taxon>Bacteria</taxon>
        <taxon>Pseudomonadati</taxon>
        <taxon>Pseudomonadota</taxon>
        <taxon>Alphaproteobacteria</taxon>
        <taxon>Hyphomicrobiales</taxon>
        <taxon>Parvibaculaceae</taxon>
        <taxon>Pyruvatibacter</taxon>
    </lineage>
</organism>
<evidence type="ECO:0000256" key="1">
    <source>
        <dbReference type="SAM" id="MobiDB-lite"/>
    </source>
</evidence>
<name>A0A845QGM4_9HYPH</name>
<protein>
    <submittedName>
        <fullName evidence="2">Uncharacterized protein</fullName>
    </submittedName>
</protein>
<feature type="compositionally biased region" description="Basic and acidic residues" evidence="1">
    <location>
        <begin position="1"/>
        <end position="32"/>
    </location>
</feature>
<proteinExistence type="predicted"/>
<dbReference type="AlphaFoldDB" id="A0A845QGM4"/>
<evidence type="ECO:0000313" key="3">
    <source>
        <dbReference type="Proteomes" id="UP000470384"/>
    </source>
</evidence>
<keyword evidence="3" id="KW-1185">Reference proteome</keyword>
<dbReference type="Proteomes" id="UP000470384">
    <property type="component" value="Unassembled WGS sequence"/>
</dbReference>
<gene>
    <name evidence="2" type="ORF">GTQ45_15215</name>
</gene>
<sequence>MSEKEIYRGTEVKKGNKDVDAHHEYKEGEKVNYRGSSYKAHHEDPKHGHDMKYRGTDYKD</sequence>
<dbReference type="RefSeq" id="WP_027846596.1">
    <property type="nucleotide sequence ID" value="NZ_BMHN01000001.1"/>
</dbReference>
<accession>A0A845QGM4</accession>